<sequence length="167" mass="17586">MSDAQQAGPTETEIESVMRAARVLVGVSAQSFAVVEDRLTLPQLRVLVMVASRGPLRLAAVAEGLGVHPSNASRACDRLVVAGLLDRTDDPADRRQLVLQVTPKGEALVDEVMGTRRTTIDRLLSRMAPSDRAALVPALAALADAADDGFARAVWSMGWTTGAGPST</sequence>
<dbReference type="GO" id="GO:0003677">
    <property type="term" value="F:DNA binding"/>
    <property type="evidence" value="ECO:0007669"/>
    <property type="project" value="UniProtKB-KW"/>
</dbReference>
<name>A0A511DGN2_9PSEU</name>
<keyword evidence="3" id="KW-0804">Transcription</keyword>
<keyword evidence="1" id="KW-0805">Transcription regulation</keyword>
<dbReference type="InterPro" id="IPR023187">
    <property type="entry name" value="Tscrpt_reg_MarR-type_CS"/>
</dbReference>
<evidence type="ECO:0000256" key="2">
    <source>
        <dbReference type="ARBA" id="ARBA00023125"/>
    </source>
</evidence>
<reference evidence="5 6" key="1">
    <citation type="submission" date="2019-07" db="EMBL/GenBank/DDBJ databases">
        <title>Whole genome shotgun sequence of Pseudonocardia sulfidoxydans NBRC 16205.</title>
        <authorList>
            <person name="Hosoyama A."/>
            <person name="Uohara A."/>
            <person name="Ohji S."/>
            <person name="Ichikawa N."/>
        </authorList>
    </citation>
    <scope>NUCLEOTIDE SEQUENCE [LARGE SCALE GENOMIC DNA]</scope>
    <source>
        <strain evidence="5 6">NBRC 16205</strain>
    </source>
</reference>
<dbReference type="Pfam" id="PF12802">
    <property type="entry name" value="MarR_2"/>
    <property type="match status" value="1"/>
</dbReference>
<protein>
    <recommendedName>
        <fullName evidence="4">HTH marR-type domain-containing protein</fullName>
    </recommendedName>
</protein>
<evidence type="ECO:0000313" key="5">
    <source>
        <dbReference type="EMBL" id="GEL23533.1"/>
    </source>
</evidence>
<dbReference type="InterPro" id="IPR000835">
    <property type="entry name" value="HTH_MarR-typ"/>
</dbReference>
<feature type="domain" description="HTH marR-type" evidence="4">
    <location>
        <begin position="11"/>
        <end position="144"/>
    </location>
</feature>
<evidence type="ECO:0000256" key="3">
    <source>
        <dbReference type="ARBA" id="ARBA00023163"/>
    </source>
</evidence>
<dbReference type="GO" id="GO:0006950">
    <property type="term" value="P:response to stress"/>
    <property type="evidence" value="ECO:0007669"/>
    <property type="project" value="TreeGrafter"/>
</dbReference>
<dbReference type="InterPro" id="IPR039422">
    <property type="entry name" value="MarR/SlyA-like"/>
</dbReference>
<accession>A0A511DGN2</accession>
<comment type="caution">
    <text evidence="5">The sequence shown here is derived from an EMBL/GenBank/DDBJ whole genome shotgun (WGS) entry which is preliminary data.</text>
</comment>
<dbReference type="PANTHER" id="PTHR33164:SF94">
    <property type="entry name" value="TRANSCRIPTIONAL REGULATORY PROTEIN-RELATED"/>
    <property type="match status" value="1"/>
</dbReference>
<dbReference type="PROSITE" id="PS01117">
    <property type="entry name" value="HTH_MARR_1"/>
    <property type="match status" value="1"/>
</dbReference>
<dbReference type="EMBL" id="BJVJ01000020">
    <property type="protein sequence ID" value="GEL23533.1"/>
    <property type="molecule type" value="Genomic_DNA"/>
</dbReference>
<dbReference type="Proteomes" id="UP000321685">
    <property type="component" value="Unassembled WGS sequence"/>
</dbReference>
<proteinExistence type="predicted"/>
<gene>
    <name evidence="5" type="ORF">PSU4_24870</name>
</gene>
<dbReference type="PANTHER" id="PTHR33164">
    <property type="entry name" value="TRANSCRIPTIONAL REGULATOR, MARR FAMILY"/>
    <property type="match status" value="1"/>
</dbReference>
<organism evidence="5 6">
    <name type="scientific">Pseudonocardia sulfidoxydans NBRC 16205</name>
    <dbReference type="NCBI Taxonomy" id="1223511"/>
    <lineage>
        <taxon>Bacteria</taxon>
        <taxon>Bacillati</taxon>
        <taxon>Actinomycetota</taxon>
        <taxon>Actinomycetes</taxon>
        <taxon>Pseudonocardiales</taxon>
        <taxon>Pseudonocardiaceae</taxon>
        <taxon>Pseudonocardia</taxon>
    </lineage>
</organism>
<dbReference type="SMART" id="SM00347">
    <property type="entry name" value="HTH_MARR"/>
    <property type="match status" value="1"/>
</dbReference>
<dbReference type="Gene3D" id="1.10.10.10">
    <property type="entry name" value="Winged helix-like DNA-binding domain superfamily/Winged helix DNA-binding domain"/>
    <property type="match status" value="1"/>
</dbReference>
<evidence type="ECO:0000259" key="4">
    <source>
        <dbReference type="PROSITE" id="PS50995"/>
    </source>
</evidence>
<keyword evidence="6" id="KW-1185">Reference proteome</keyword>
<dbReference type="AlphaFoldDB" id="A0A511DGN2"/>
<dbReference type="InterPro" id="IPR036390">
    <property type="entry name" value="WH_DNA-bd_sf"/>
</dbReference>
<keyword evidence="2" id="KW-0238">DNA-binding</keyword>
<evidence type="ECO:0000256" key="1">
    <source>
        <dbReference type="ARBA" id="ARBA00023015"/>
    </source>
</evidence>
<dbReference type="InterPro" id="IPR036388">
    <property type="entry name" value="WH-like_DNA-bd_sf"/>
</dbReference>
<dbReference type="SUPFAM" id="SSF46785">
    <property type="entry name" value="Winged helix' DNA-binding domain"/>
    <property type="match status" value="1"/>
</dbReference>
<dbReference type="PROSITE" id="PS50995">
    <property type="entry name" value="HTH_MARR_2"/>
    <property type="match status" value="1"/>
</dbReference>
<evidence type="ECO:0000313" key="6">
    <source>
        <dbReference type="Proteomes" id="UP000321685"/>
    </source>
</evidence>
<dbReference type="RefSeq" id="WP_246115073.1">
    <property type="nucleotide sequence ID" value="NZ_BJVJ01000020.1"/>
</dbReference>
<dbReference type="GO" id="GO:0003700">
    <property type="term" value="F:DNA-binding transcription factor activity"/>
    <property type="evidence" value="ECO:0007669"/>
    <property type="project" value="InterPro"/>
</dbReference>